<feature type="transmembrane region" description="Helical" evidence="1">
    <location>
        <begin position="139"/>
        <end position="155"/>
    </location>
</feature>
<keyword evidence="1" id="KW-0812">Transmembrane</keyword>
<name>A0A5K7XPM1_9BACT</name>
<feature type="transmembrane region" description="Helical" evidence="1">
    <location>
        <begin position="99"/>
        <end position="119"/>
    </location>
</feature>
<organism evidence="2 3">
    <name type="scientific">Lacipirellula parvula</name>
    <dbReference type="NCBI Taxonomy" id="2650471"/>
    <lineage>
        <taxon>Bacteria</taxon>
        <taxon>Pseudomonadati</taxon>
        <taxon>Planctomycetota</taxon>
        <taxon>Planctomycetia</taxon>
        <taxon>Pirellulales</taxon>
        <taxon>Lacipirellulaceae</taxon>
        <taxon>Lacipirellula</taxon>
    </lineage>
</organism>
<accession>A0A5K7XPM1</accession>
<feature type="transmembrane region" description="Helical" evidence="1">
    <location>
        <begin position="21"/>
        <end position="46"/>
    </location>
</feature>
<dbReference type="EMBL" id="AP021861">
    <property type="protein sequence ID" value="BBO35359.1"/>
    <property type="molecule type" value="Genomic_DNA"/>
</dbReference>
<evidence type="ECO:0008006" key="4">
    <source>
        <dbReference type="Google" id="ProtNLM"/>
    </source>
</evidence>
<gene>
    <name evidence="2" type="ORF">PLANPX_4971</name>
</gene>
<evidence type="ECO:0000256" key="1">
    <source>
        <dbReference type="SAM" id="Phobius"/>
    </source>
</evidence>
<keyword evidence="1" id="KW-1133">Transmembrane helix</keyword>
<keyword evidence="1" id="KW-0472">Membrane</keyword>
<protein>
    <recommendedName>
        <fullName evidence="4">Colicin V production protein</fullName>
    </recommendedName>
</protein>
<dbReference type="KEGG" id="lpav:PLANPX_4971"/>
<reference evidence="3" key="1">
    <citation type="submission" date="2019-10" db="EMBL/GenBank/DDBJ databases">
        <title>Lacipirellula parvula gen. nov., sp. nov., representing a lineage of planctomycetes widespread in freshwater anoxic habitats, and description of the family Lacipirellulaceae.</title>
        <authorList>
            <person name="Dedysh S.N."/>
            <person name="Kulichevskaya I.S."/>
            <person name="Beletsky A.V."/>
            <person name="Rakitin A.L."/>
            <person name="Mardanov A.V."/>
            <person name="Ivanova A.A."/>
            <person name="Saltykova V.X."/>
            <person name="Rijpstra W.I.C."/>
            <person name="Sinninghe Damste J.S."/>
            <person name="Ravin N.V."/>
        </authorList>
    </citation>
    <scope>NUCLEOTIDE SEQUENCE [LARGE SCALE GENOMIC DNA]</scope>
    <source>
        <strain evidence="3">PX69</strain>
    </source>
</reference>
<keyword evidence="3" id="KW-1185">Reference proteome</keyword>
<dbReference type="AlphaFoldDB" id="A0A5K7XPM1"/>
<dbReference type="Proteomes" id="UP000326837">
    <property type="component" value="Chromosome"/>
</dbReference>
<proteinExistence type="predicted"/>
<evidence type="ECO:0000313" key="2">
    <source>
        <dbReference type="EMBL" id="BBO35359.1"/>
    </source>
</evidence>
<feature type="transmembrane region" description="Helical" evidence="1">
    <location>
        <begin position="58"/>
        <end position="78"/>
    </location>
</feature>
<evidence type="ECO:0000313" key="3">
    <source>
        <dbReference type="Proteomes" id="UP000326837"/>
    </source>
</evidence>
<sequence>MFAIFFAGFAMTVNEGLWSNAITLFCVMLAGVIAVPGGLALASYVIAQAQPSAENEWAFKFSSIWGIFFFAVMILRIATDRISRVRMKFVKPLDVAGGILVGLVVSLMLTSFSAMMLYVPFASGVWKTAEAAPWQNQTIQSFAGPMTSTIIAFYGQDVSNRITQR</sequence>